<evidence type="ECO:0008006" key="4">
    <source>
        <dbReference type="Google" id="ProtNLM"/>
    </source>
</evidence>
<dbReference type="InterPro" id="IPR012337">
    <property type="entry name" value="RNaseH-like_sf"/>
</dbReference>
<reference evidence="2" key="1">
    <citation type="journal article" date="2021" name="Proc. Natl. Acad. Sci. U.S.A.">
        <title>Three genomes in the algal genus Volvox reveal the fate of a haploid sex-determining region after a transition to homothallism.</title>
        <authorList>
            <person name="Yamamoto K."/>
            <person name="Hamaji T."/>
            <person name="Kawai-Toyooka H."/>
            <person name="Matsuzaki R."/>
            <person name="Takahashi F."/>
            <person name="Nishimura Y."/>
            <person name="Kawachi M."/>
            <person name="Noguchi H."/>
            <person name="Minakuchi Y."/>
            <person name="Umen J.G."/>
            <person name="Toyoda A."/>
            <person name="Nozaki H."/>
        </authorList>
    </citation>
    <scope>NUCLEOTIDE SEQUENCE</scope>
    <source>
        <strain evidence="2">NIES-3780</strain>
    </source>
</reference>
<dbReference type="AlphaFoldDB" id="A0A8J4F017"/>
<proteinExistence type="predicted"/>
<gene>
    <name evidence="2" type="ORF">Vafri_9493</name>
</gene>
<dbReference type="GO" id="GO:0003676">
    <property type="term" value="F:nucleic acid binding"/>
    <property type="evidence" value="ECO:0007669"/>
    <property type="project" value="InterPro"/>
</dbReference>
<feature type="region of interest" description="Disordered" evidence="1">
    <location>
        <begin position="440"/>
        <end position="466"/>
    </location>
</feature>
<evidence type="ECO:0000313" key="2">
    <source>
        <dbReference type="EMBL" id="GIL53956.1"/>
    </source>
</evidence>
<protein>
    <recommendedName>
        <fullName evidence="4">3'-5' exonuclease domain-containing protein</fullName>
    </recommendedName>
</protein>
<dbReference type="SUPFAM" id="SSF53098">
    <property type="entry name" value="Ribonuclease H-like"/>
    <property type="match status" value="1"/>
</dbReference>
<name>A0A8J4F017_9CHLO</name>
<comment type="caution">
    <text evidence="2">The sequence shown here is derived from an EMBL/GenBank/DDBJ whole genome shotgun (WGS) entry which is preliminary data.</text>
</comment>
<evidence type="ECO:0000256" key="1">
    <source>
        <dbReference type="SAM" id="MobiDB-lite"/>
    </source>
</evidence>
<evidence type="ECO:0000313" key="3">
    <source>
        <dbReference type="Proteomes" id="UP000747399"/>
    </source>
</evidence>
<dbReference type="Proteomes" id="UP000747399">
    <property type="component" value="Unassembled WGS sequence"/>
</dbReference>
<accession>A0A8J4F017</accession>
<keyword evidence="3" id="KW-1185">Reference proteome</keyword>
<feature type="region of interest" description="Disordered" evidence="1">
    <location>
        <begin position="642"/>
        <end position="668"/>
    </location>
</feature>
<dbReference type="Gene3D" id="3.30.420.10">
    <property type="entry name" value="Ribonuclease H-like superfamily/Ribonuclease H"/>
    <property type="match status" value="1"/>
</dbReference>
<dbReference type="InterPro" id="IPR036397">
    <property type="entry name" value="RNaseH_sf"/>
</dbReference>
<organism evidence="2 3">
    <name type="scientific">Volvox africanus</name>
    <dbReference type="NCBI Taxonomy" id="51714"/>
    <lineage>
        <taxon>Eukaryota</taxon>
        <taxon>Viridiplantae</taxon>
        <taxon>Chlorophyta</taxon>
        <taxon>core chlorophytes</taxon>
        <taxon>Chlorophyceae</taxon>
        <taxon>CS clade</taxon>
        <taxon>Chlamydomonadales</taxon>
        <taxon>Volvocaceae</taxon>
        <taxon>Volvox</taxon>
    </lineage>
</organism>
<dbReference type="EMBL" id="BNCO01000016">
    <property type="protein sequence ID" value="GIL53956.1"/>
    <property type="molecule type" value="Genomic_DNA"/>
</dbReference>
<sequence length="1145" mass="118643">MPCAVADSGTSVEAFAAVAADAGPGAPEVLQPSHSGSFTAGVYGTDPDLPYSYEQASAAAAAPMSVGFVVSTANGFTTAADNGLARAGFEARRNKCRPGAIQAGGDVGGIPVPRTDAVQWGNVTTADEGGAAWGADEAASGWGTALDPQQALTTEATAANDHVSNENGPHKSVTAFPAPVAAPRPRGFVAVASSRTSELSAAVLAVAYPGDSVMARLRRGLVELLLGRFRPVPLTELGTLLARHPELGRMWNDPAHRLLKLRDFVEATAAQAPRALTLDRGESSVWVVCDPEALRLAALCRAVAAAYPGDDDVSLVRRAAAAALVDPESPVPGVRHSLHMPSLGVFVIQMACEARQRLAEARGTAFSLASVLQGRRSAAPSPGTTGNGVPRGEESGAEEGYIILSFVGPCRVARLDADRLLLDAAAGRFGDLTAVQPVKPKASVTGSSFRSPSPPPDGTASAGAPWPASATLIAPRVKEVLRAAIPEGRPEMHAKHCLALLAAASLGGTRGPSGPVDPPHTLRSSPCGMVLGDLGLKPPKGQMRVLFDDEVHVFRAGKPSPSYLIELVYEPLLELSISHPEDLAASVAALLQGRTYPGLRFRAPGQHGLNSPETAATTATAALAAISPTAAVAALVPSAPSSRVGAASATGRPAAPRPAPPPGQPPDYYQRLEKAILERLEGSGASEFLTRARRILATALLRCTSSRGGPSGGADRLPSHAMSVKDAATVLKTQMPEAYQDQRPPGVFPVKVQLLAEQMPLLFTMMTSNGNPKAWYIRLNVNSLELSAGLNPTPVTKLEDAAGSAELDEGECFKEPHSGDAYDLHAMPTIATAPAAEVEPPPPSATAVAEALAMQPARALAAALACMVPPDFLPDPNVQIITMPYSHEHVTALSHCLSCPQIGLAAKRVGGAPSIVLLYAPAVDALKPAAANAVNGSASAPPVPTGILPATVYVLDASGAAAAAAAGSDSSGGGSDAGVTLLASLRMLLEDPGVAKVVHGCEQLIPMLEHAVGCVISPMLDTRLVSEMLKPLDLNPRLPMAPDEPPQPDDGRAPELWLQPSNWQTALSLKYQDYHMAVLHHASGADSMWLTRPFSEGQVGMLVGAVQHLPELWSALTWLLPRLAQFCSIARAQQCRAILGSVASW</sequence>
<feature type="compositionally biased region" description="Pro residues" evidence="1">
    <location>
        <begin position="655"/>
        <end position="665"/>
    </location>
</feature>
<feature type="compositionally biased region" description="Low complexity" evidence="1">
    <location>
        <begin position="642"/>
        <end position="654"/>
    </location>
</feature>